<sequence>MTRNETEGSLFDHPHAPSCPCLDLSPGWKRMRYDDYQIRVLLACYVDGWDGWCKLCA</sequence>
<accession>A0ACD1IES3</accession>
<keyword evidence="2" id="KW-1185">Reference proteome</keyword>
<organism evidence="1 2">
    <name type="scientific">Aspergillus costaricaensis CBS 115574</name>
    <dbReference type="NCBI Taxonomy" id="1448317"/>
    <lineage>
        <taxon>Eukaryota</taxon>
        <taxon>Fungi</taxon>
        <taxon>Dikarya</taxon>
        <taxon>Ascomycota</taxon>
        <taxon>Pezizomycotina</taxon>
        <taxon>Eurotiomycetes</taxon>
        <taxon>Eurotiomycetidae</taxon>
        <taxon>Eurotiales</taxon>
        <taxon>Aspergillaceae</taxon>
        <taxon>Aspergillus</taxon>
        <taxon>Aspergillus subgen. Circumdati</taxon>
    </lineage>
</organism>
<gene>
    <name evidence="1" type="ORF">BO79DRAFT_208927</name>
</gene>
<dbReference type="Proteomes" id="UP000249748">
    <property type="component" value="Unassembled WGS sequence"/>
</dbReference>
<proteinExistence type="predicted"/>
<protein>
    <submittedName>
        <fullName evidence="1">Uncharacterized protein</fullName>
    </submittedName>
</protein>
<dbReference type="EMBL" id="KZ824549">
    <property type="protein sequence ID" value="RAK88738.1"/>
    <property type="molecule type" value="Genomic_DNA"/>
</dbReference>
<evidence type="ECO:0000313" key="2">
    <source>
        <dbReference type="Proteomes" id="UP000249748"/>
    </source>
</evidence>
<reference evidence="1" key="1">
    <citation type="submission" date="2018-02" db="EMBL/GenBank/DDBJ databases">
        <title>The genomes of Aspergillus section Nigri reveals drivers in fungal speciation.</title>
        <authorList>
            <consortium name="DOE Joint Genome Institute"/>
            <person name="Vesth T.C."/>
            <person name="Nybo J."/>
            <person name="Theobald S."/>
            <person name="Brandl J."/>
            <person name="Frisvad J.C."/>
            <person name="Nielsen K.F."/>
            <person name="Lyhne E.K."/>
            <person name="Kogle M.E."/>
            <person name="Kuo A."/>
            <person name="Riley R."/>
            <person name="Clum A."/>
            <person name="Nolan M."/>
            <person name="Lipzen A."/>
            <person name="Salamov A."/>
            <person name="Henrissat B."/>
            <person name="Wiebenga A."/>
            <person name="De vries R.P."/>
            <person name="Grigoriev I.V."/>
            <person name="Mortensen U.H."/>
            <person name="Andersen M.R."/>
            <person name="Baker S.E."/>
        </authorList>
    </citation>
    <scope>NUCLEOTIDE SEQUENCE</scope>
    <source>
        <strain evidence="1">CBS 115574</strain>
    </source>
</reference>
<evidence type="ECO:0000313" key="1">
    <source>
        <dbReference type="EMBL" id="RAK88738.1"/>
    </source>
</evidence>
<name>A0ACD1IES3_9EURO</name>